<keyword evidence="4" id="KW-0597">Phosphoprotein</keyword>
<dbReference type="PANTHER" id="PTHR41523">
    <property type="entry name" value="TWO-COMPONENT SYSTEM SENSOR PROTEIN"/>
    <property type="match status" value="1"/>
</dbReference>
<keyword evidence="8" id="KW-0067">ATP-binding</keyword>
<comment type="catalytic activity">
    <reaction evidence="1">
        <text>ATP + protein L-histidine = ADP + protein N-phospho-L-histidine.</text>
        <dbReference type="EC" id="2.7.13.3"/>
    </reaction>
</comment>
<accession>A0ABQ3CW69</accession>
<reference evidence="12" key="1">
    <citation type="journal article" date="2019" name="Int. J. Syst. Evol. Microbiol.">
        <title>The Global Catalogue of Microorganisms (GCM) 10K type strain sequencing project: providing services to taxonomists for standard genome sequencing and annotation.</title>
        <authorList>
            <consortium name="The Broad Institute Genomics Platform"/>
            <consortium name="The Broad Institute Genome Sequencing Center for Infectious Disease"/>
            <person name="Wu L."/>
            <person name="Ma J."/>
        </authorList>
    </citation>
    <scope>NUCLEOTIDE SEQUENCE [LARGE SCALE GENOMIC DNA]</scope>
    <source>
        <strain evidence="12">KCTC 32465</strain>
    </source>
</reference>
<evidence type="ECO:0000256" key="6">
    <source>
        <dbReference type="ARBA" id="ARBA00022741"/>
    </source>
</evidence>
<feature type="transmembrane region" description="Helical" evidence="9">
    <location>
        <begin position="12"/>
        <end position="31"/>
    </location>
</feature>
<keyword evidence="12" id="KW-1185">Reference proteome</keyword>
<dbReference type="PROSITE" id="PS50885">
    <property type="entry name" value="HAMP"/>
    <property type="match status" value="1"/>
</dbReference>
<dbReference type="Gene3D" id="3.30.450.20">
    <property type="entry name" value="PAS domain"/>
    <property type="match status" value="1"/>
</dbReference>
<evidence type="ECO:0000256" key="2">
    <source>
        <dbReference type="ARBA" id="ARBA00004370"/>
    </source>
</evidence>
<proteinExistence type="predicted"/>
<evidence type="ECO:0000313" key="11">
    <source>
        <dbReference type="EMBL" id="GHA44132.1"/>
    </source>
</evidence>
<keyword evidence="9" id="KW-0472">Membrane</keyword>
<keyword evidence="9" id="KW-1133">Transmembrane helix</keyword>
<dbReference type="Proteomes" id="UP000634455">
    <property type="component" value="Unassembled WGS sequence"/>
</dbReference>
<dbReference type="PANTHER" id="PTHR41523:SF8">
    <property type="entry name" value="ETHYLENE RESPONSE SENSOR PROTEIN"/>
    <property type="match status" value="1"/>
</dbReference>
<keyword evidence="9" id="KW-0812">Transmembrane</keyword>
<dbReference type="RefSeq" id="WP_189639085.1">
    <property type="nucleotide sequence ID" value="NZ_BMZF01000001.1"/>
</dbReference>
<dbReference type="Pfam" id="PF07568">
    <property type="entry name" value="HisKA_2"/>
    <property type="match status" value="1"/>
</dbReference>
<dbReference type="EMBL" id="BMZF01000001">
    <property type="protein sequence ID" value="GHA44132.1"/>
    <property type="molecule type" value="Genomic_DNA"/>
</dbReference>
<evidence type="ECO:0000256" key="4">
    <source>
        <dbReference type="ARBA" id="ARBA00022553"/>
    </source>
</evidence>
<dbReference type="SMART" id="SM00304">
    <property type="entry name" value="HAMP"/>
    <property type="match status" value="1"/>
</dbReference>
<dbReference type="EC" id="2.7.13.3" evidence="3"/>
<sequence>MNLRNLPQNLGVKIAVLLLIALTPVGLIAVWQTNKVTQITVATAETALINQTINDAREQSQAVQNAFGMAKTLGTAVVALLDNPLACAKIMSTLVDQRGVVSRARFINLNGAVTCTSALDTENSIPISRVQDMIDDPKERVYWSVPSDQSHSSDLSVETPIFSDDQLIGYLSLSLLPDIYAFKNLPQDQKKPDFLLTFNDSGQILTANTSPMEIAPRLPANQTFKDLFGTDAQVFADRSQFGDDFIYTVAPLMSDAVYSMAIWPNDRITLRSERIRRLALVFPLLMVLVSICVAFLAVHRLVIRHVDDLRQKMQRFAEGEREFPTTPEIPAPSEIREIEETFADMAEQITHEEAENENRIHEKNVLLKEVHHRVKNNLQLIVSIINLQMRKLHSQEGKQALKRIQDRVMGLAMVHGKLYETPSLSKVRADALLREIVDKLYVLGETADATIDLTMNLDEVSLYPDQAVPFSLLSAEAVTNALKYIGTPTNDQNMWLSITLDVADDGENIQLIIANSVPAQPNTTTTEEGTGLGTQLISAFVSQLEAQSSITDNGDKYALAISFKKQAFQADT</sequence>
<evidence type="ECO:0000259" key="10">
    <source>
        <dbReference type="PROSITE" id="PS50885"/>
    </source>
</evidence>
<protein>
    <recommendedName>
        <fullName evidence="3">histidine kinase</fullName>
        <ecNumber evidence="3">2.7.13.3</ecNumber>
    </recommendedName>
</protein>
<evidence type="ECO:0000256" key="3">
    <source>
        <dbReference type="ARBA" id="ARBA00012438"/>
    </source>
</evidence>
<dbReference type="Gene3D" id="3.30.565.10">
    <property type="entry name" value="Histidine kinase-like ATPase, C-terminal domain"/>
    <property type="match status" value="1"/>
</dbReference>
<comment type="subcellular location">
    <subcellularLocation>
        <location evidence="2">Membrane</location>
    </subcellularLocation>
</comment>
<keyword evidence="6" id="KW-0547">Nucleotide-binding</keyword>
<evidence type="ECO:0000256" key="7">
    <source>
        <dbReference type="ARBA" id="ARBA00022777"/>
    </source>
</evidence>
<dbReference type="InterPro" id="IPR003660">
    <property type="entry name" value="HAMP_dom"/>
</dbReference>
<keyword evidence="7 11" id="KW-0418">Kinase</keyword>
<dbReference type="SUPFAM" id="SSF55874">
    <property type="entry name" value="ATPase domain of HSP90 chaperone/DNA topoisomerase II/histidine kinase"/>
    <property type="match status" value="1"/>
</dbReference>
<evidence type="ECO:0000256" key="8">
    <source>
        <dbReference type="ARBA" id="ARBA00022840"/>
    </source>
</evidence>
<dbReference type="GO" id="GO:0016301">
    <property type="term" value="F:kinase activity"/>
    <property type="evidence" value="ECO:0007669"/>
    <property type="project" value="UniProtKB-KW"/>
</dbReference>
<feature type="domain" description="HAMP" evidence="10">
    <location>
        <begin position="300"/>
        <end position="354"/>
    </location>
</feature>
<name>A0ABQ3CW69_9RHOB</name>
<evidence type="ECO:0000256" key="1">
    <source>
        <dbReference type="ARBA" id="ARBA00000085"/>
    </source>
</evidence>
<evidence type="ECO:0000256" key="9">
    <source>
        <dbReference type="SAM" id="Phobius"/>
    </source>
</evidence>
<dbReference type="Pfam" id="PF00672">
    <property type="entry name" value="HAMP"/>
    <property type="match status" value="1"/>
</dbReference>
<evidence type="ECO:0000256" key="5">
    <source>
        <dbReference type="ARBA" id="ARBA00022679"/>
    </source>
</evidence>
<comment type="caution">
    <text evidence="11">The sequence shown here is derived from an EMBL/GenBank/DDBJ whole genome shotgun (WGS) entry which is preliminary data.</text>
</comment>
<feature type="transmembrane region" description="Helical" evidence="9">
    <location>
        <begin position="280"/>
        <end position="303"/>
    </location>
</feature>
<gene>
    <name evidence="11" type="ORF">GCM10008927_06130</name>
</gene>
<keyword evidence="5" id="KW-0808">Transferase</keyword>
<dbReference type="InterPro" id="IPR036890">
    <property type="entry name" value="HATPase_C_sf"/>
</dbReference>
<organism evidence="11 12">
    <name type="scientific">Paramylibacter ulvae</name>
    <dbReference type="NCBI Taxonomy" id="1651968"/>
    <lineage>
        <taxon>Bacteria</taxon>
        <taxon>Pseudomonadati</taxon>
        <taxon>Pseudomonadota</taxon>
        <taxon>Alphaproteobacteria</taxon>
        <taxon>Rhodobacterales</taxon>
        <taxon>Paracoccaceae</taxon>
        <taxon>Paramylibacter</taxon>
    </lineage>
</organism>
<evidence type="ECO:0000313" key="12">
    <source>
        <dbReference type="Proteomes" id="UP000634455"/>
    </source>
</evidence>
<dbReference type="InterPro" id="IPR011495">
    <property type="entry name" value="Sig_transdc_His_kin_sub2_dim/P"/>
</dbReference>